<accession>A0A6S7D0P9</accession>
<gene>
    <name evidence="3" type="ORF">LMG28614_03611</name>
</gene>
<proteinExistence type="predicted"/>
<keyword evidence="4" id="KW-1185">Reference proteome</keyword>
<keyword evidence="2" id="KW-1133">Transmembrane helix</keyword>
<feature type="transmembrane region" description="Helical" evidence="2">
    <location>
        <begin position="42"/>
        <end position="61"/>
    </location>
</feature>
<feature type="transmembrane region" description="Helical" evidence="2">
    <location>
        <begin position="73"/>
        <end position="92"/>
    </location>
</feature>
<evidence type="ECO:0000256" key="2">
    <source>
        <dbReference type="SAM" id="Phobius"/>
    </source>
</evidence>
<keyword evidence="2" id="KW-0812">Transmembrane</keyword>
<evidence type="ECO:0000256" key="1">
    <source>
        <dbReference type="SAM" id="MobiDB-lite"/>
    </source>
</evidence>
<organism evidence="3 4">
    <name type="scientific">Paraburkholderia ultramafica</name>
    <dbReference type="NCBI Taxonomy" id="1544867"/>
    <lineage>
        <taxon>Bacteria</taxon>
        <taxon>Pseudomonadati</taxon>
        <taxon>Pseudomonadota</taxon>
        <taxon>Betaproteobacteria</taxon>
        <taxon>Burkholderiales</taxon>
        <taxon>Burkholderiaceae</taxon>
        <taxon>Paraburkholderia</taxon>
    </lineage>
</organism>
<evidence type="ECO:0000313" key="3">
    <source>
        <dbReference type="EMBL" id="CAB3792938.1"/>
    </source>
</evidence>
<name>A0A6S7D0P9_9BURK</name>
<feature type="compositionally biased region" description="Polar residues" evidence="1">
    <location>
        <begin position="269"/>
        <end position="281"/>
    </location>
</feature>
<keyword evidence="2" id="KW-0472">Membrane</keyword>
<dbReference type="EMBL" id="CADIKK010000016">
    <property type="protein sequence ID" value="CAB3792938.1"/>
    <property type="molecule type" value="Genomic_DNA"/>
</dbReference>
<feature type="region of interest" description="Disordered" evidence="1">
    <location>
        <begin position="237"/>
        <end position="354"/>
    </location>
</feature>
<feature type="region of interest" description="Disordered" evidence="1">
    <location>
        <begin position="201"/>
        <end position="222"/>
    </location>
</feature>
<dbReference type="AlphaFoldDB" id="A0A6S7D0P9"/>
<feature type="transmembrane region" description="Helical" evidence="2">
    <location>
        <begin position="6"/>
        <end position="30"/>
    </location>
</feature>
<reference evidence="3 4" key="1">
    <citation type="submission" date="2020-04" db="EMBL/GenBank/DDBJ databases">
        <authorList>
            <person name="De Canck E."/>
        </authorList>
    </citation>
    <scope>NUCLEOTIDE SEQUENCE [LARGE SCALE GENOMIC DNA]</scope>
    <source>
        <strain evidence="3 4">LMG 28614</strain>
    </source>
</reference>
<sequence length="434" mass="46475">MSHDLYVQVLSAMFLFWNGARVLTYIPTIGKLLARGADVRSYSLLSWGSWALSNGTFALTLLEMSRGIPNQMFWMNLANTLMCLVVSLIILLKRFPGLLARANAVYRSIRRNGSKPVAASGPAGLPRAGAGSPNVNAGLERIAAPAALHVRFGRRALWVMSTSALAVAATGTFVYGVWLNRDQLAHVKAMATAPLSFGITGPASPTPQTSWSARVTRPSLPPARGTAVARAELAPSTSSAAFHHRAVPSPHAPARQLAARRPDQASHLAAQNRSHSASHVVTSARPALAIAGPSSSTQQTPSPPRVALSSSPPAGGTAVNRAELASPASSAAFQNHAVPHPPAERPDQAGYVAAQSRRHWTPHIPAYDAPPPLVYEAPPLVRQNPPVAYGSAPVVYVYATAPAEYGYAYEGEYRDRRHWRDKGWRTHHHEDDDD</sequence>
<feature type="transmembrane region" description="Helical" evidence="2">
    <location>
        <begin position="156"/>
        <end position="178"/>
    </location>
</feature>
<evidence type="ECO:0000313" key="4">
    <source>
        <dbReference type="Proteomes" id="UP000494365"/>
    </source>
</evidence>
<dbReference type="Proteomes" id="UP000494365">
    <property type="component" value="Unassembled WGS sequence"/>
</dbReference>
<evidence type="ECO:0008006" key="5">
    <source>
        <dbReference type="Google" id="ProtNLM"/>
    </source>
</evidence>
<protein>
    <recommendedName>
        <fullName evidence="5">Transmembrane protein</fullName>
    </recommendedName>
</protein>
<dbReference type="RefSeq" id="WP_175150837.1">
    <property type="nucleotide sequence ID" value="NZ_CADIKK010000016.1"/>
</dbReference>